<evidence type="ECO:0000256" key="10">
    <source>
        <dbReference type="ARBA" id="ARBA00023012"/>
    </source>
</evidence>
<dbReference type="Gene3D" id="3.30.565.10">
    <property type="entry name" value="Histidine kinase-like ATPase, C-terminal domain"/>
    <property type="match status" value="1"/>
</dbReference>
<dbReference type="PRINTS" id="PR00344">
    <property type="entry name" value="BCTRLSENSOR"/>
</dbReference>
<feature type="domain" description="Histidine kinase" evidence="12">
    <location>
        <begin position="141"/>
        <end position="366"/>
    </location>
</feature>
<keyword evidence="10" id="KW-0902">Two-component regulatory system</keyword>
<dbReference type="InterPro" id="IPR036097">
    <property type="entry name" value="HisK_dim/P_sf"/>
</dbReference>
<keyword evidence="9" id="KW-0067">ATP-binding</keyword>
<dbReference type="PANTHER" id="PTHR45453">
    <property type="entry name" value="PHOSPHATE REGULON SENSOR PROTEIN PHOR"/>
    <property type="match status" value="1"/>
</dbReference>
<dbReference type="InterPro" id="IPR004358">
    <property type="entry name" value="Sig_transdc_His_kin-like_C"/>
</dbReference>
<dbReference type="SUPFAM" id="SSF55874">
    <property type="entry name" value="ATPase domain of HSP90 chaperone/DNA topoisomerase II/histidine kinase"/>
    <property type="match status" value="1"/>
</dbReference>
<reference evidence="13 14" key="1">
    <citation type="submission" date="2019-02" db="EMBL/GenBank/DDBJ databases">
        <title>Paracoccus subflavus sp. nov., isolated from marine sediment of the Pacific Ocean.</title>
        <authorList>
            <person name="Zhang G."/>
        </authorList>
    </citation>
    <scope>NUCLEOTIDE SEQUENCE [LARGE SCALE GENOMIC DNA]</scope>
    <source>
        <strain evidence="13 14">GY0581</strain>
    </source>
</reference>
<evidence type="ECO:0000256" key="2">
    <source>
        <dbReference type="ARBA" id="ARBA00004236"/>
    </source>
</evidence>
<dbReference type="FunFam" id="3.30.565.10:FF:000006">
    <property type="entry name" value="Sensor histidine kinase WalK"/>
    <property type="match status" value="1"/>
</dbReference>
<evidence type="ECO:0000256" key="3">
    <source>
        <dbReference type="ARBA" id="ARBA00012438"/>
    </source>
</evidence>
<evidence type="ECO:0000256" key="8">
    <source>
        <dbReference type="ARBA" id="ARBA00022777"/>
    </source>
</evidence>
<dbReference type="SMART" id="SM00387">
    <property type="entry name" value="HATPase_c"/>
    <property type="match status" value="1"/>
</dbReference>
<evidence type="ECO:0000256" key="7">
    <source>
        <dbReference type="ARBA" id="ARBA00022741"/>
    </source>
</evidence>
<dbReference type="Pfam" id="PF02518">
    <property type="entry name" value="HATPase_c"/>
    <property type="match status" value="1"/>
</dbReference>
<dbReference type="InterPro" id="IPR005467">
    <property type="entry name" value="His_kinase_dom"/>
</dbReference>
<name>A0A4Q9G204_9RHOB</name>
<dbReference type="GO" id="GO:0016036">
    <property type="term" value="P:cellular response to phosphate starvation"/>
    <property type="evidence" value="ECO:0007669"/>
    <property type="project" value="TreeGrafter"/>
</dbReference>
<evidence type="ECO:0000256" key="9">
    <source>
        <dbReference type="ARBA" id="ARBA00022840"/>
    </source>
</evidence>
<dbReference type="InterPro" id="IPR050351">
    <property type="entry name" value="BphY/WalK/GraS-like"/>
</dbReference>
<dbReference type="InterPro" id="IPR003594">
    <property type="entry name" value="HATPase_dom"/>
</dbReference>
<dbReference type="PROSITE" id="PS50109">
    <property type="entry name" value="HIS_KIN"/>
    <property type="match status" value="1"/>
</dbReference>
<organism evidence="13 14">
    <name type="scientific">Paracoccus subflavus</name>
    <dbReference type="NCBI Taxonomy" id="2528244"/>
    <lineage>
        <taxon>Bacteria</taxon>
        <taxon>Pseudomonadati</taxon>
        <taxon>Pseudomonadota</taxon>
        <taxon>Alphaproteobacteria</taxon>
        <taxon>Rhodobacterales</taxon>
        <taxon>Paracoccaceae</taxon>
        <taxon>Paracoccus</taxon>
    </lineage>
</organism>
<dbReference type="Gene3D" id="1.10.287.130">
    <property type="match status" value="1"/>
</dbReference>
<evidence type="ECO:0000256" key="5">
    <source>
        <dbReference type="ARBA" id="ARBA00022553"/>
    </source>
</evidence>
<dbReference type="Pfam" id="PF00512">
    <property type="entry name" value="HisKA"/>
    <property type="match status" value="1"/>
</dbReference>
<keyword evidence="4" id="KW-1003">Cell membrane</keyword>
<dbReference type="RefSeq" id="WP_130990331.1">
    <property type="nucleotide sequence ID" value="NZ_SISK01000003.1"/>
</dbReference>
<dbReference type="GO" id="GO:0004721">
    <property type="term" value="F:phosphoprotein phosphatase activity"/>
    <property type="evidence" value="ECO:0007669"/>
    <property type="project" value="TreeGrafter"/>
</dbReference>
<comment type="subcellular location">
    <subcellularLocation>
        <location evidence="2">Cell membrane</location>
    </subcellularLocation>
</comment>
<dbReference type="FunFam" id="1.10.287.130:FF:000008">
    <property type="entry name" value="Two-component sensor histidine kinase"/>
    <property type="match status" value="1"/>
</dbReference>
<evidence type="ECO:0000256" key="11">
    <source>
        <dbReference type="ARBA" id="ARBA00023136"/>
    </source>
</evidence>
<dbReference type="SUPFAM" id="SSF55785">
    <property type="entry name" value="PYP-like sensor domain (PAS domain)"/>
    <property type="match status" value="1"/>
</dbReference>
<evidence type="ECO:0000313" key="14">
    <source>
        <dbReference type="Proteomes" id="UP000293520"/>
    </source>
</evidence>
<keyword evidence="11" id="KW-0472">Membrane</keyword>
<proteinExistence type="predicted"/>
<evidence type="ECO:0000256" key="6">
    <source>
        <dbReference type="ARBA" id="ARBA00022679"/>
    </source>
</evidence>
<dbReference type="GO" id="GO:0005886">
    <property type="term" value="C:plasma membrane"/>
    <property type="evidence" value="ECO:0007669"/>
    <property type="project" value="UniProtKB-SubCell"/>
</dbReference>
<dbReference type="SUPFAM" id="SSF47384">
    <property type="entry name" value="Homodimeric domain of signal transducing histidine kinase"/>
    <property type="match status" value="1"/>
</dbReference>
<keyword evidence="8 13" id="KW-0418">Kinase</keyword>
<dbReference type="CDD" id="cd00082">
    <property type="entry name" value="HisKA"/>
    <property type="match status" value="1"/>
</dbReference>
<dbReference type="GO" id="GO:0000155">
    <property type="term" value="F:phosphorelay sensor kinase activity"/>
    <property type="evidence" value="ECO:0007669"/>
    <property type="project" value="InterPro"/>
</dbReference>
<accession>A0A4Q9G204</accession>
<dbReference type="InterPro" id="IPR035965">
    <property type="entry name" value="PAS-like_dom_sf"/>
</dbReference>
<dbReference type="InterPro" id="IPR003661">
    <property type="entry name" value="HisK_dim/P_dom"/>
</dbReference>
<dbReference type="AlphaFoldDB" id="A0A4Q9G204"/>
<dbReference type="PANTHER" id="PTHR45453:SF1">
    <property type="entry name" value="PHOSPHATE REGULON SENSOR PROTEIN PHOR"/>
    <property type="match status" value="1"/>
</dbReference>
<evidence type="ECO:0000313" key="13">
    <source>
        <dbReference type="EMBL" id="TBN41873.1"/>
    </source>
</evidence>
<dbReference type="Proteomes" id="UP000293520">
    <property type="component" value="Unassembled WGS sequence"/>
</dbReference>
<gene>
    <name evidence="13" type="ORF">EYE42_05560</name>
</gene>
<keyword evidence="7" id="KW-0547">Nucleotide-binding</keyword>
<keyword evidence="6" id="KW-0808">Transferase</keyword>
<evidence type="ECO:0000256" key="1">
    <source>
        <dbReference type="ARBA" id="ARBA00000085"/>
    </source>
</evidence>
<comment type="catalytic activity">
    <reaction evidence="1">
        <text>ATP + protein L-histidine = ADP + protein N-phospho-L-histidine.</text>
        <dbReference type="EC" id="2.7.13.3"/>
    </reaction>
</comment>
<keyword evidence="5" id="KW-0597">Phosphoprotein</keyword>
<dbReference type="SMART" id="SM00388">
    <property type="entry name" value="HisKA"/>
    <property type="match status" value="1"/>
</dbReference>
<dbReference type="EC" id="2.7.13.3" evidence="3"/>
<keyword evidence="14" id="KW-1185">Reference proteome</keyword>
<comment type="caution">
    <text evidence="13">The sequence shown here is derived from an EMBL/GenBank/DDBJ whole genome shotgun (WGS) entry which is preliminary data.</text>
</comment>
<dbReference type="GO" id="GO:0005524">
    <property type="term" value="F:ATP binding"/>
    <property type="evidence" value="ECO:0007669"/>
    <property type="project" value="UniProtKB-KW"/>
</dbReference>
<dbReference type="EMBL" id="SISK01000003">
    <property type="protein sequence ID" value="TBN41873.1"/>
    <property type="molecule type" value="Genomic_DNA"/>
</dbReference>
<dbReference type="OrthoDB" id="9813151at2"/>
<sequence length="382" mass="41413">MDNVHRRAADWLDGVPVPMLAVDGRARTIAANPAAVALFGGEDLLDRPFVTILRHPSVVAAVDWVLDPDRHPAPMIDPLLPKPPPGIATLSAVILADGRDVAADITVARLPLPLGRGASIAILDRSEAEEADQMRRDFVANVSHELKTPLTAMIGFIETLRGPARDDARARDRFLDIMEREAARMNRLVSDLLSLSRVQSEVRRRPTTMVDLPMLLRGVLATMDPAARAAGVTVEPQGLSGSQRVPGDPDQLVQVFQNLIQNALKYGASGGYLGVALRRIEHEPLLRGPAWAVDIRDKGEGIEGMHLPRLTERFYRVDTHRSRAQGGTGLGLAIVKHIVNRHRGRLRIDSVRGQGSVFTVILPEGLGRDGGVPAGGLRSPDL</sequence>
<evidence type="ECO:0000259" key="12">
    <source>
        <dbReference type="PROSITE" id="PS50109"/>
    </source>
</evidence>
<evidence type="ECO:0000256" key="4">
    <source>
        <dbReference type="ARBA" id="ARBA00022475"/>
    </source>
</evidence>
<protein>
    <recommendedName>
        <fullName evidence="3">histidine kinase</fullName>
        <ecNumber evidence="3">2.7.13.3</ecNumber>
    </recommendedName>
</protein>
<dbReference type="InterPro" id="IPR036890">
    <property type="entry name" value="HATPase_C_sf"/>
</dbReference>